<sequence length="191" mass="21234">MVRESVLVQAPLKRVYDQWTRFEEFPRFMHGVVAVEQTDERHLHWRTSIAGVRRAFDTEIVDQSPDERIAWRTVGGEVRQRGVVTFEPVGTTHTRVRLVMELEPRGPAEKAAAALGVVSSRVSGDLRRFKDFVEDRHGATGGRRGRLRPAGAARSPRAEPGPVSPPPSPPPPSDPSDPPGFPDGRQPMPPR</sequence>
<gene>
    <name evidence="3" type="ORF">R2363_28035</name>
</gene>
<dbReference type="InterPro" id="IPR047137">
    <property type="entry name" value="ORF3"/>
</dbReference>
<evidence type="ECO:0000313" key="4">
    <source>
        <dbReference type="Proteomes" id="UP001278571"/>
    </source>
</evidence>
<keyword evidence="4" id="KW-1185">Reference proteome</keyword>
<feature type="compositionally biased region" description="Low complexity" evidence="1">
    <location>
        <begin position="148"/>
        <end position="161"/>
    </location>
</feature>
<dbReference type="Proteomes" id="UP001278571">
    <property type="component" value="Unassembled WGS sequence"/>
</dbReference>
<name>A0ABU4KFA2_9ACTN</name>
<accession>A0ABU4KFA2</accession>
<dbReference type="PANTHER" id="PTHR33824">
    <property type="entry name" value="POLYKETIDE CYCLASE/DEHYDRASE AND LIPID TRANSPORT SUPERFAMILY PROTEIN"/>
    <property type="match status" value="1"/>
</dbReference>
<dbReference type="Pfam" id="PF03364">
    <property type="entry name" value="Polyketide_cyc"/>
    <property type="match status" value="1"/>
</dbReference>
<feature type="region of interest" description="Disordered" evidence="1">
    <location>
        <begin position="135"/>
        <end position="191"/>
    </location>
</feature>
<evidence type="ECO:0000256" key="1">
    <source>
        <dbReference type="SAM" id="MobiDB-lite"/>
    </source>
</evidence>
<feature type="domain" description="Coenzyme Q-binding protein COQ10 START" evidence="2">
    <location>
        <begin position="8"/>
        <end position="128"/>
    </location>
</feature>
<evidence type="ECO:0000313" key="3">
    <source>
        <dbReference type="EMBL" id="MDX2296012.1"/>
    </source>
</evidence>
<dbReference type="CDD" id="cd07817">
    <property type="entry name" value="SRPBCC_8"/>
    <property type="match status" value="1"/>
</dbReference>
<reference evidence="3 4" key="1">
    <citation type="submission" date="2023-10" db="EMBL/GenBank/DDBJ databases">
        <authorList>
            <person name="Wang X.X."/>
        </authorList>
    </citation>
    <scope>NUCLEOTIDE SEQUENCE [LARGE SCALE GENOMIC DNA]</scope>
    <source>
        <strain evidence="3 4">NBRC 12816</strain>
    </source>
</reference>
<dbReference type="InterPro" id="IPR023393">
    <property type="entry name" value="START-like_dom_sf"/>
</dbReference>
<organism evidence="3 4">
    <name type="scientific">Streptomyces roseolus</name>
    <dbReference type="NCBI Taxonomy" id="67358"/>
    <lineage>
        <taxon>Bacteria</taxon>
        <taxon>Bacillati</taxon>
        <taxon>Actinomycetota</taxon>
        <taxon>Actinomycetes</taxon>
        <taxon>Kitasatosporales</taxon>
        <taxon>Streptomycetaceae</taxon>
        <taxon>Streptomyces</taxon>
    </lineage>
</organism>
<evidence type="ECO:0000259" key="2">
    <source>
        <dbReference type="Pfam" id="PF03364"/>
    </source>
</evidence>
<feature type="compositionally biased region" description="Pro residues" evidence="1">
    <location>
        <begin position="162"/>
        <end position="191"/>
    </location>
</feature>
<comment type="caution">
    <text evidence="3">The sequence shown here is derived from an EMBL/GenBank/DDBJ whole genome shotgun (WGS) entry which is preliminary data.</text>
</comment>
<dbReference type="PANTHER" id="PTHR33824:SF7">
    <property type="entry name" value="POLYKETIDE CYCLASE_DEHYDRASE AND LIPID TRANSPORT SUPERFAMILY PROTEIN"/>
    <property type="match status" value="1"/>
</dbReference>
<dbReference type="SUPFAM" id="SSF55961">
    <property type="entry name" value="Bet v1-like"/>
    <property type="match status" value="1"/>
</dbReference>
<dbReference type="RefSeq" id="WP_319012199.1">
    <property type="nucleotide sequence ID" value="NZ_JAWJZF010000488.1"/>
</dbReference>
<dbReference type="Gene3D" id="3.30.530.20">
    <property type="match status" value="1"/>
</dbReference>
<dbReference type="EMBL" id="JAWJZF010000488">
    <property type="protein sequence ID" value="MDX2296012.1"/>
    <property type="molecule type" value="Genomic_DNA"/>
</dbReference>
<protein>
    <submittedName>
        <fullName evidence="3">SRPBCC family protein</fullName>
    </submittedName>
</protein>
<dbReference type="InterPro" id="IPR005031">
    <property type="entry name" value="COQ10_START"/>
</dbReference>
<proteinExistence type="predicted"/>